<keyword evidence="6" id="KW-1185">Reference proteome</keyword>
<keyword evidence="2" id="KW-0238">DNA-binding</keyword>
<dbReference type="CDD" id="cd01392">
    <property type="entry name" value="HTH_LacI"/>
    <property type="match status" value="1"/>
</dbReference>
<feature type="domain" description="HTH lacI-type" evidence="4">
    <location>
        <begin position="2"/>
        <end position="56"/>
    </location>
</feature>
<evidence type="ECO:0000256" key="1">
    <source>
        <dbReference type="ARBA" id="ARBA00023015"/>
    </source>
</evidence>
<evidence type="ECO:0000256" key="2">
    <source>
        <dbReference type="ARBA" id="ARBA00023125"/>
    </source>
</evidence>
<dbReference type="InterPro" id="IPR028082">
    <property type="entry name" value="Peripla_BP_I"/>
</dbReference>
<evidence type="ECO:0000259" key="4">
    <source>
        <dbReference type="PROSITE" id="PS50932"/>
    </source>
</evidence>
<sequence length="361" mass="41449">MITIKDIAKEANVSEGTVDRVIHNRGGVSKKTETRIRKILDHHNFSVNPVASALAMKNKHQISVLIPEYKEDDLFWKSPYLGILKAADDVKSYGVQINIFTFNQYDPLSYFNTFRTLLATNPTAVIMVPNFSKETHTIVTQLETLNIPYLFLNIDIKGFNNIAYVGQDSYTAGYIAGKLMHFNTPKPSEFLIIQSRYNITKNNAVSNRIKGFNDYFLKNKINSKTQTLKIENLNNTLETKEIINNYLKIHTEIKGIFVPSSRIYIVVECLEKSHLKNIDLIGFDNTPQNTECLLNDHVSFLISQKPFDQGYEAIRLFSDYLIYNKIPNAKIHLPIDILIKENVKYNMQNDFIHESDLQKSS</sequence>
<dbReference type="OrthoDB" id="628703at2"/>
<dbReference type="Pfam" id="PF00356">
    <property type="entry name" value="LacI"/>
    <property type="match status" value="1"/>
</dbReference>
<evidence type="ECO:0000256" key="3">
    <source>
        <dbReference type="ARBA" id="ARBA00023163"/>
    </source>
</evidence>
<gene>
    <name evidence="5" type="ORF">BTO14_04825</name>
</gene>
<comment type="caution">
    <text evidence="5">The sequence shown here is derived from an EMBL/GenBank/DDBJ whole genome shotgun (WGS) entry which is preliminary data.</text>
</comment>
<dbReference type="RefSeq" id="WP_105048277.1">
    <property type="nucleotide sequence ID" value="NZ_CP150661.1"/>
</dbReference>
<organism evidence="5 6">
    <name type="scientific">Polaribacter butkevichii</name>
    <dbReference type="NCBI Taxonomy" id="218490"/>
    <lineage>
        <taxon>Bacteria</taxon>
        <taxon>Pseudomonadati</taxon>
        <taxon>Bacteroidota</taxon>
        <taxon>Flavobacteriia</taxon>
        <taxon>Flavobacteriales</taxon>
        <taxon>Flavobacteriaceae</taxon>
    </lineage>
</organism>
<dbReference type="SMART" id="SM00354">
    <property type="entry name" value="HTH_LACI"/>
    <property type="match status" value="1"/>
</dbReference>
<dbReference type="GO" id="GO:0000976">
    <property type="term" value="F:transcription cis-regulatory region binding"/>
    <property type="evidence" value="ECO:0007669"/>
    <property type="project" value="TreeGrafter"/>
</dbReference>
<proteinExistence type="predicted"/>
<evidence type="ECO:0000313" key="6">
    <source>
        <dbReference type="Proteomes" id="UP000247345"/>
    </source>
</evidence>
<dbReference type="PANTHER" id="PTHR30146">
    <property type="entry name" value="LACI-RELATED TRANSCRIPTIONAL REPRESSOR"/>
    <property type="match status" value="1"/>
</dbReference>
<dbReference type="EMBL" id="MSCK01000001">
    <property type="protein sequence ID" value="PQJ72617.1"/>
    <property type="molecule type" value="Genomic_DNA"/>
</dbReference>
<dbReference type="InterPro" id="IPR000843">
    <property type="entry name" value="HTH_LacI"/>
</dbReference>
<dbReference type="InterPro" id="IPR025997">
    <property type="entry name" value="SBP_2_dom"/>
</dbReference>
<dbReference type="AlphaFoldDB" id="A0A2P6CCI7"/>
<dbReference type="PROSITE" id="PS50932">
    <property type="entry name" value="HTH_LACI_2"/>
    <property type="match status" value="1"/>
</dbReference>
<keyword evidence="1" id="KW-0805">Transcription regulation</keyword>
<dbReference type="SUPFAM" id="SSF47413">
    <property type="entry name" value="lambda repressor-like DNA-binding domains"/>
    <property type="match status" value="1"/>
</dbReference>
<accession>A0A2P6CCI7</accession>
<dbReference type="InterPro" id="IPR010982">
    <property type="entry name" value="Lambda_DNA-bd_dom_sf"/>
</dbReference>
<protein>
    <recommendedName>
        <fullName evidence="4">HTH lacI-type domain-containing protein</fullName>
    </recommendedName>
</protein>
<dbReference type="PROSITE" id="PS00356">
    <property type="entry name" value="HTH_LACI_1"/>
    <property type="match status" value="1"/>
</dbReference>
<dbReference type="Gene3D" id="3.40.50.2300">
    <property type="match status" value="2"/>
</dbReference>
<name>A0A2P6CCI7_9FLAO</name>
<evidence type="ECO:0000313" key="5">
    <source>
        <dbReference type="EMBL" id="PQJ72617.1"/>
    </source>
</evidence>
<dbReference type="SUPFAM" id="SSF53822">
    <property type="entry name" value="Periplasmic binding protein-like I"/>
    <property type="match status" value="1"/>
</dbReference>
<dbReference type="Proteomes" id="UP000247345">
    <property type="component" value="Unassembled WGS sequence"/>
</dbReference>
<reference evidence="5 6" key="1">
    <citation type="submission" date="2016-12" db="EMBL/GenBank/DDBJ databases">
        <title>Trade-off between light-utilization and light-protection in marine flavobacteria.</title>
        <authorList>
            <person name="Kumagai Y."/>
            <person name="Yoshizawa S."/>
            <person name="Kogure K."/>
            <person name="Iwasaki W."/>
        </authorList>
    </citation>
    <scope>NUCLEOTIDE SEQUENCE [LARGE SCALE GENOMIC DNA]</scope>
    <source>
        <strain evidence="5 6">KCTC 12100</strain>
    </source>
</reference>
<dbReference type="Pfam" id="PF13407">
    <property type="entry name" value="Peripla_BP_4"/>
    <property type="match status" value="1"/>
</dbReference>
<keyword evidence="3" id="KW-0804">Transcription</keyword>
<dbReference type="Gene3D" id="1.10.260.40">
    <property type="entry name" value="lambda repressor-like DNA-binding domains"/>
    <property type="match status" value="1"/>
</dbReference>
<dbReference type="GO" id="GO:0003700">
    <property type="term" value="F:DNA-binding transcription factor activity"/>
    <property type="evidence" value="ECO:0007669"/>
    <property type="project" value="TreeGrafter"/>
</dbReference>
<dbReference type="PANTHER" id="PTHR30146:SF144">
    <property type="entry name" value="LACI-FAMILY TRANSCRIPTION REGULATOR"/>
    <property type="match status" value="1"/>
</dbReference>